<name>X0WHQ1_9ZZZZ</name>
<dbReference type="Pfam" id="PF13360">
    <property type="entry name" value="PQQ_2"/>
    <property type="match status" value="1"/>
</dbReference>
<accession>X0WHQ1</accession>
<proteinExistence type="predicted"/>
<dbReference type="Gene3D" id="2.130.10.10">
    <property type="entry name" value="YVTN repeat-like/Quinoprotein amine dehydrogenase"/>
    <property type="match status" value="1"/>
</dbReference>
<comment type="caution">
    <text evidence="2">The sequence shown here is derived from an EMBL/GenBank/DDBJ whole genome shotgun (WGS) entry which is preliminary data.</text>
</comment>
<feature type="non-terminal residue" evidence="2">
    <location>
        <position position="1"/>
    </location>
</feature>
<dbReference type="SMART" id="SM00564">
    <property type="entry name" value="PQQ"/>
    <property type="match status" value="3"/>
</dbReference>
<protein>
    <recommendedName>
        <fullName evidence="1">Pyrrolo-quinoline quinone repeat domain-containing protein</fullName>
    </recommendedName>
</protein>
<dbReference type="InterPro" id="IPR011047">
    <property type="entry name" value="Quinoprotein_ADH-like_sf"/>
</dbReference>
<dbReference type="EMBL" id="BARS01020872">
    <property type="protein sequence ID" value="GAG12236.1"/>
    <property type="molecule type" value="Genomic_DNA"/>
</dbReference>
<dbReference type="InterPro" id="IPR015943">
    <property type="entry name" value="WD40/YVTN_repeat-like_dom_sf"/>
</dbReference>
<evidence type="ECO:0000259" key="1">
    <source>
        <dbReference type="Pfam" id="PF13360"/>
    </source>
</evidence>
<reference evidence="2" key="1">
    <citation type="journal article" date="2014" name="Front. Microbiol.">
        <title>High frequency of phylogenetically diverse reductive dehalogenase-homologous genes in deep subseafloor sedimentary metagenomes.</title>
        <authorList>
            <person name="Kawai M."/>
            <person name="Futagami T."/>
            <person name="Toyoda A."/>
            <person name="Takaki Y."/>
            <person name="Nishi S."/>
            <person name="Hori S."/>
            <person name="Arai W."/>
            <person name="Tsubouchi T."/>
            <person name="Morono Y."/>
            <person name="Uchiyama I."/>
            <person name="Ito T."/>
            <person name="Fujiyama A."/>
            <person name="Inagaki F."/>
            <person name="Takami H."/>
        </authorList>
    </citation>
    <scope>NUCLEOTIDE SEQUENCE</scope>
    <source>
        <strain evidence="2">Expedition CK06-06</strain>
    </source>
</reference>
<sequence>RLESAGAAKVAALDVAAADWPTHRAGAAREAKTSAAVPEKVSRLWGFEPEVACEPTAPVAAGGLVFVGGSDGIVRALDAATGKLKWTAYTGGAVGYPPTIADGRAYVGSGDGWAYCFEAASGRLLWRFRAAPKERRISVYGTLSSTWPVSSGVLVHDRVAYLAAGINNFDGTHVYALDAANGKIKWQNNSSGHLDAFSHRGVAAQGDMLLRGGRLYLAGGNAVSPATYDTANGKCLNQPPADWMSRAPRGRELIIEKGQVKVRGQALYSNDA</sequence>
<dbReference type="PANTHER" id="PTHR34512">
    <property type="entry name" value="CELL SURFACE PROTEIN"/>
    <property type="match status" value="1"/>
</dbReference>
<dbReference type="PANTHER" id="PTHR34512:SF30">
    <property type="entry name" value="OUTER MEMBRANE PROTEIN ASSEMBLY FACTOR BAMB"/>
    <property type="match status" value="1"/>
</dbReference>
<dbReference type="InterPro" id="IPR002372">
    <property type="entry name" value="PQQ_rpt_dom"/>
</dbReference>
<organism evidence="2">
    <name type="scientific">marine sediment metagenome</name>
    <dbReference type="NCBI Taxonomy" id="412755"/>
    <lineage>
        <taxon>unclassified sequences</taxon>
        <taxon>metagenomes</taxon>
        <taxon>ecological metagenomes</taxon>
    </lineage>
</organism>
<dbReference type="SUPFAM" id="SSF50998">
    <property type="entry name" value="Quinoprotein alcohol dehydrogenase-like"/>
    <property type="match status" value="1"/>
</dbReference>
<dbReference type="AlphaFoldDB" id="X0WHQ1"/>
<gene>
    <name evidence="2" type="ORF">S01H1_33609</name>
</gene>
<evidence type="ECO:0000313" key="2">
    <source>
        <dbReference type="EMBL" id="GAG12236.1"/>
    </source>
</evidence>
<feature type="non-terminal residue" evidence="2">
    <location>
        <position position="272"/>
    </location>
</feature>
<feature type="domain" description="Pyrrolo-quinoline quinone repeat" evidence="1">
    <location>
        <begin position="43"/>
        <end position="256"/>
    </location>
</feature>
<dbReference type="InterPro" id="IPR018391">
    <property type="entry name" value="PQQ_b-propeller_rpt"/>
</dbReference>